<dbReference type="GO" id="GO:0016887">
    <property type="term" value="F:ATP hydrolysis activity"/>
    <property type="evidence" value="ECO:0007669"/>
    <property type="project" value="InterPro"/>
</dbReference>
<organism evidence="3 4">
    <name type="scientific">Cucumis melo var. makuwa</name>
    <name type="common">Oriental melon</name>
    <dbReference type="NCBI Taxonomy" id="1194695"/>
    <lineage>
        <taxon>Eukaryota</taxon>
        <taxon>Viridiplantae</taxon>
        <taxon>Streptophyta</taxon>
        <taxon>Embryophyta</taxon>
        <taxon>Tracheophyta</taxon>
        <taxon>Spermatophyta</taxon>
        <taxon>Magnoliopsida</taxon>
        <taxon>eudicotyledons</taxon>
        <taxon>Gunneridae</taxon>
        <taxon>Pentapetalae</taxon>
        <taxon>rosids</taxon>
        <taxon>fabids</taxon>
        <taxon>Cucurbitales</taxon>
        <taxon>Cucurbitaceae</taxon>
        <taxon>Benincaseae</taxon>
        <taxon>Cucumis</taxon>
    </lineage>
</organism>
<comment type="caution">
    <text evidence="3">The sequence shown here is derived from an EMBL/GenBank/DDBJ whole genome shotgun (WGS) entry which is preliminary data.</text>
</comment>
<dbReference type="AlphaFoldDB" id="A0A5D3BTM7"/>
<proteinExistence type="predicted"/>
<dbReference type="InterPro" id="IPR032189">
    <property type="entry name" value="Mlh1_C"/>
</dbReference>
<reference evidence="3 4" key="1">
    <citation type="submission" date="2019-08" db="EMBL/GenBank/DDBJ databases">
        <title>Draft genome sequences of two oriental melons (Cucumis melo L. var makuwa).</title>
        <authorList>
            <person name="Kwon S.-Y."/>
        </authorList>
    </citation>
    <scope>NUCLEOTIDE SEQUENCE [LARGE SCALE GENOMIC DNA]</scope>
    <source>
        <strain evidence="4">cv. Chang Bougi</strain>
        <tissue evidence="3">Leaf</tissue>
    </source>
</reference>
<evidence type="ECO:0000313" key="3">
    <source>
        <dbReference type="EMBL" id="TYK02328.1"/>
    </source>
</evidence>
<feature type="domain" description="DNA mismatch repair protein Mlh1 C-terminal" evidence="2">
    <location>
        <begin position="15"/>
        <end position="177"/>
    </location>
</feature>
<name>A0A5D3BTM7_CUCMM</name>
<dbReference type="Pfam" id="PF16413">
    <property type="entry name" value="Mlh1_C"/>
    <property type="match status" value="1"/>
</dbReference>
<evidence type="ECO:0000259" key="2">
    <source>
        <dbReference type="Pfam" id="PF16413"/>
    </source>
</evidence>
<protein>
    <submittedName>
        <fullName evidence="3">DNA mismatch repair protein MLH1 isoform X2</fullName>
    </submittedName>
</protein>
<dbReference type="PANTHER" id="PTHR10073:SF12">
    <property type="entry name" value="DNA MISMATCH REPAIR PROTEIN MLH1"/>
    <property type="match status" value="1"/>
</dbReference>
<gene>
    <name evidence="3" type="ORF">E5676_scaffold155G00160</name>
</gene>
<evidence type="ECO:0000256" key="1">
    <source>
        <dbReference type="SAM" id="Coils"/>
    </source>
</evidence>
<dbReference type="Proteomes" id="UP000321947">
    <property type="component" value="Unassembled WGS sequence"/>
</dbReference>
<sequence>MFILRKRRNPKESANLTSIQDLVADIDKNFHAGLLNTVRHCVYIGMADDVFALLQHGTHLYLANVVNLSKELMYQQVLRRFAHFNAIQLSNPAPLFELLILALKEEYANSECENDDFNEKVAETSTKLLKLKAEMLEEFFCISIDRNGNLASLPVVLDQYTPDMDRVPEFMLSLANDYELILQNFPSTQAKLHVYTVRTQKQINSPIGDGLVPISRFLIHIEHLVMEFNAAALHSKDKSFKVGGLA</sequence>
<feature type="coiled-coil region" evidence="1">
    <location>
        <begin position="100"/>
        <end position="134"/>
    </location>
</feature>
<dbReference type="InterPro" id="IPR038973">
    <property type="entry name" value="MutL/Mlh/Pms-like"/>
</dbReference>
<dbReference type="GO" id="GO:0006298">
    <property type="term" value="P:mismatch repair"/>
    <property type="evidence" value="ECO:0007669"/>
    <property type="project" value="InterPro"/>
</dbReference>
<accession>A0A5D3BTM7</accession>
<evidence type="ECO:0000313" key="4">
    <source>
        <dbReference type="Proteomes" id="UP000321947"/>
    </source>
</evidence>
<dbReference type="GO" id="GO:0032389">
    <property type="term" value="C:MutLalpha complex"/>
    <property type="evidence" value="ECO:0007669"/>
    <property type="project" value="TreeGrafter"/>
</dbReference>
<dbReference type="GO" id="GO:0140664">
    <property type="term" value="F:ATP-dependent DNA damage sensor activity"/>
    <property type="evidence" value="ECO:0007669"/>
    <property type="project" value="InterPro"/>
</dbReference>
<dbReference type="PANTHER" id="PTHR10073">
    <property type="entry name" value="DNA MISMATCH REPAIR PROTEIN MLH, PMS, MUTL"/>
    <property type="match status" value="1"/>
</dbReference>
<keyword evidence="1" id="KW-0175">Coiled coil</keyword>
<dbReference type="EMBL" id="SSTD01015655">
    <property type="protein sequence ID" value="TYK02328.1"/>
    <property type="molecule type" value="Genomic_DNA"/>
</dbReference>